<sequence>MPELKPQLPSLGHLMTAFALFLVVFPGACLARHLNQECGSVFCGSLNISYPFRLKNQPPQCGDHRLELECEQNNRTTLVLIR</sequence>
<dbReference type="GO" id="GO:0030247">
    <property type="term" value="F:polysaccharide binding"/>
    <property type="evidence" value="ECO:0007669"/>
    <property type="project" value="InterPro"/>
</dbReference>
<dbReference type="Proteomes" id="UP001165190">
    <property type="component" value="Unassembled WGS sequence"/>
</dbReference>
<evidence type="ECO:0000256" key="1">
    <source>
        <dbReference type="ARBA" id="ARBA00004167"/>
    </source>
</evidence>
<dbReference type="OrthoDB" id="1000835at2759"/>
<evidence type="ECO:0000256" key="3">
    <source>
        <dbReference type="ARBA" id="ARBA00022729"/>
    </source>
</evidence>
<evidence type="ECO:0000256" key="4">
    <source>
        <dbReference type="ARBA" id="ARBA00022989"/>
    </source>
</evidence>
<dbReference type="EMBL" id="BSYR01000044">
    <property type="protein sequence ID" value="GMJ05402.1"/>
    <property type="molecule type" value="Genomic_DNA"/>
</dbReference>
<dbReference type="GO" id="GO:0016020">
    <property type="term" value="C:membrane"/>
    <property type="evidence" value="ECO:0007669"/>
    <property type="project" value="UniProtKB-SubCell"/>
</dbReference>
<dbReference type="Pfam" id="PF13947">
    <property type="entry name" value="GUB_WAK_bind"/>
    <property type="match status" value="1"/>
</dbReference>
<dbReference type="InterPro" id="IPR025287">
    <property type="entry name" value="WAK_GUB"/>
</dbReference>
<proteinExistence type="predicted"/>
<feature type="chain" id="PRO_5040902849" description="Wall-associated receptor kinase galacturonan-binding domain-containing protein" evidence="6">
    <location>
        <begin position="32"/>
        <end position="82"/>
    </location>
</feature>
<feature type="domain" description="Wall-associated receptor kinase galacturonan-binding" evidence="7">
    <location>
        <begin position="38"/>
        <end position="79"/>
    </location>
</feature>
<keyword evidence="9" id="KW-1185">Reference proteome</keyword>
<dbReference type="AlphaFoldDB" id="A0A9W7J2C6"/>
<accession>A0A9W7J2C6</accession>
<evidence type="ECO:0000259" key="7">
    <source>
        <dbReference type="Pfam" id="PF13947"/>
    </source>
</evidence>
<keyword evidence="2" id="KW-0812">Transmembrane</keyword>
<reference evidence="8" key="1">
    <citation type="submission" date="2023-05" db="EMBL/GenBank/DDBJ databases">
        <title>Genome and transcriptome analyses reveal genes involved in the formation of fine ridges on petal epidermal cells in Hibiscus trionum.</title>
        <authorList>
            <person name="Koshimizu S."/>
            <person name="Masuda S."/>
            <person name="Ishii T."/>
            <person name="Shirasu K."/>
            <person name="Hoshino A."/>
            <person name="Arita M."/>
        </authorList>
    </citation>
    <scope>NUCLEOTIDE SEQUENCE</scope>
    <source>
        <strain evidence="8">Hamamatsu line</strain>
    </source>
</reference>
<comment type="caution">
    <text evidence="8">The sequence shown here is derived from an EMBL/GenBank/DDBJ whole genome shotgun (WGS) entry which is preliminary data.</text>
</comment>
<organism evidence="8 9">
    <name type="scientific">Hibiscus trionum</name>
    <name type="common">Flower of an hour</name>
    <dbReference type="NCBI Taxonomy" id="183268"/>
    <lineage>
        <taxon>Eukaryota</taxon>
        <taxon>Viridiplantae</taxon>
        <taxon>Streptophyta</taxon>
        <taxon>Embryophyta</taxon>
        <taxon>Tracheophyta</taxon>
        <taxon>Spermatophyta</taxon>
        <taxon>Magnoliopsida</taxon>
        <taxon>eudicotyledons</taxon>
        <taxon>Gunneridae</taxon>
        <taxon>Pentapetalae</taxon>
        <taxon>rosids</taxon>
        <taxon>malvids</taxon>
        <taxon>Malvales</taxon>
        <taxon>Malvaceae</taxon>
        <taxon>Malvoideae</taxon>
        <taxon>Hibiscus</taxon>
    </lineage>
</organism>
<evidence type="ECO:0000256" key="5">
    <source>
        <dbReference type="ARBA" id="ARBA00023136"/>
    </source>
</evidence>
<comment type="subcellular location">
    <subcellularLocation>
        <location evidence="1">Membrane</location>
        <topology evidence="1">Single-pass membrane protein</topology>
    </subcellularLocation>
</comment>
<name>A0A9W7J2C6_HIBTR</name>
<evidence type="ECO:0000313" key="9">
    <source>
        <dbReference type="Proteomes" id="UP001165190"/>
    </source>
</evidence>
<evidence type="ECO:0000256" key="2">
    <source>
        <dbReference type="ARBA" id="ARBA00022692"/>
    </source>
</evidence>
<protein>
    <recommendedName>
        <fullName evidence="7">Wall-associated receptor kinase galacturonan-binding domain-containing protein</fullName>
    </recommendedName>
</protein>
<gene>
    <name evidence="8" type="ORF">HRI_004209400</name>
</gene>
<keyword evidence="3 6" id="KW-0732">Signal</keyword>
<evidence type="ECO:0000313" key="8">
    <source>
        <dbReference type="EMBL" id="GMJ05402.1"/>
    </source>
</evidence>
<keyword evidence="4" id="KW-1133">Transmembrane helix</keyword>
<feature type="signal peptide" evidence="6">
    <location>
        <begin position="1"/>
        <end position="31"/>
    </location>
</feature>
<evidence type="ECO:0000256" key="6">
    <source>
        <dbReference type="SAM" id="SignalP"/>
    </source>
</evidence>
<keyword evidence="5" id="KW-0472">Membrane</keyword>